<reference evidence="3" key="1">
    <citation type="journal article" date="2012" name="Stand. Genomic Sci.">
        <title>Genome sequence of strain HIMB624, a cultured representative from the OM43 clade of marine Betaproteobacteria.</title>
        <authorList>
            <person name="Huggett M.J."/>
            <person name="Hayakawa D.H."/>
            <person name="Rappe M.S."/>
        </authorList>
    </citation>
    <scope>NUCLEOTIDE SEQUENCE [LARGE SCALE GENOMIC DNA]</scope>
    <source>
        <strain evidence="3">KB13</strain>
    </source>
</reference>
<keyword evidence="1" id="KW-0812">Transmembrane</keyword>
<feature type="transmembrane region" description="Helical" evidence="1">
    <location>
        <begin position="361"/>
        <end position="385"/>
    </location>
</feature>
<evidence type="ECO:0000313" key="2">
    <source>
        <dbReference type="EMBL" id="EDZ64402.1"/>
    </source>
</evidence>
<name>B6BTI6_9PROT</name>
<accession>B6BTI6</accession>
<keyword evidence="1" id="KW-1133">Transmembrane helix</keyword>
<evidence type="ECO:0000313" key="3">
    <source>
        <dbReference type="Proteomes" id="UP000004188"/>
    </source>
</evidence>
<dbReference type="Proteomes" id="UP000004188">
    <property type="component" value="Unassembled WGS sequence"/>
</dbReference>
<evidence type="ECO:0000256" key="1">
    <source>
        <dbReference type="SAM" id="Phobius"/>
    </source>
</evidence>
<proteinExistence type="predicted"/>
<feature type="transmembrane region" description="Helical" evidence="1">
    <location>
        <begin position="327"/>
        <end position="349"/>
    </location>
</feature>
<evidence type="ECO:0008006" key="4">
    <source>
        <dbReference type="Google" id="ProtNLM"/>
    </source>
</evidence>
<organism evidence="2 3">
    <name type="scientific">beta proteobacterium KB13</name>
    <dbReference type="NCBI Taxonomy" id="314607"/>
    <lineage>
        <taxon>Bacteria</taxon>
        <taxon>Pseudomonadati</taxon>
        <taxon>Pseudomonadota</taxon>
        <taxon>Betaproteobacteria</taxon>
        <taxon>Nitrosomonadales</taxon>
        <taxon>OM43 clade</taxon>
    </lineage>
</organism>
<keyword evidence="1" id="KW-0472">Membrane</keyword>
<keyword evidence="3" id="KW-1185">Reference proteome</keyword>
<feature type="transmembrane region" description="Helical" evidence="1">
    <location>
        <begin position="397"/>
        <end position="412"/>
    </location>
</feature>
<dbReference type="AlphaFoldDB" id="B6BTI6"/>
<dbReference type="EMBL" id="DS995299">
    <property type="protein sequence ID" value="EDZ64402.1"/>
    <property type="molecule type" value="Genomic_DNA"/>
</dbReference>
<feature type="transmembrane region" description="Helical" evidence="1">
    <location>
        <begin position="418"/>
        <end position="433"/>
    </location>
</feature>
<feature type="transmembrane region" description="Helical" evidence="1">
    <location>
        <begin position="132"/>
        <end position="151"/>
    </location>
</feature>
<feature type="transmembrane region" description="Helical" evidence="1">
    <location>
        <begin position="100"/>
        <end position="120"/>
    </location>
</feature>
<feature type="transmembrane region" description="Helical" evidence="1">
    <location>
        <begin position="12"/>
        <end position="36"/>
    </location>
</feature>
<feature type="transmembrane region" description="Helical" evidence="1">
    <location>
        <begin position="671"/>
        <end position="689"/>
    </location>
</feature>
<sequence length="694" mass="81701">MYQSIKNLSKYWLLYSIPFLSFLPIFFIFSIFNGFYAHDSLERYISYTYLFDTFNDFKEIPLWNPYISYGLSQTSNLFVTSSAEFLSIITGSLFSKNSNLFFYNLSIILNTFLYIGSIALILKKLKLKKISILYATILAALTINPIHQVGFDFNLISKIPPLIFLLIYFFDNPSKRLQFFILSFLYLIVCGTLIYFFIVIFYVLIVFSLAYLYQSKVKLRPSFTLNKLDLIMMGLSLFFIMTYLIHINDLLNNFVILSPARTEDGLVTFDDWLNYGGFTEINKMYGLFGEKIYSLDFDLFIGIIPIFLSFFCLNIKDKYTNYVSKSLIAVAIFVIIFSNPISKIIHQIFFYLPGMSYVRHISYMSIILKPILILLSAIGLNNILLKDEYFKQSFKKTITLILFFYLFCLVGLIYKEDIFTILISIFALLIILKSKKTNKISLVILLLFVIINVLHHRISVFPNKDYELDPNQINNIRNNDFPFITKRIDPEISTKQRFFNYLVNFRNKKNTAYADYDSNHVFFREDYCYPYYRNDLIHSEINKTLSKNKLNFNPTNIKFDNDSDFSLSRRKVVGCNRYKIENLNNFDSSIEHNINIKTFTPNQISIDIENLINEEEHYIYYDAYHPYWKLFINSKLHDIKIVNGFKSFKINKGKSLVEFKISKGYIILETLRAYISSIVFSLFIFMIILKLKND</sequence>
<protein>
    <recommendedName>
        <fullName evidence="4">Bacterial membrane protein YfhO</fullName>
    </recommendedName>
</protein>
<feature type="transmembrane region" description="Helical" evidence="1">
    <location>
        <begin position="180"/>
        <end position="213"/>
    </location>
</feature>
<feature type="transmembrane region" description="Helical" evidence="1">
    <location>
        <begin position="440"/>
        <end position="458"/>
    </location>
</feature>
<feature type="transmembrane region" description="Helical" evidence="1">
    <location>
        <begin position="292"/>
        <end position="315"/>
    </location>
</feature>
<dbReference type="HOGENOM" id="CLU_396739_0_0_4"/>
<gene>
    <name evidence="2" type="ORF">KB13_534</name>
</gene>
<feature type="transmembrane region" description="Helical" evidence="1">
    <location>
        <begin position="225"/>
        <end position="245"/>
    </location>
</feature>